<feature type="compositionally biased region" description="Low complexity" evidence="1">
    <location>
        <begin position="28"/>
        <end position="49"/>
    </location>
</feature>
<dbReference type="AlphaFoldDB" id="A0A9C6WYA2"/>
<name>A0A9C6WYA2_FRAOC</name>
<dbReference type="KEGG" id="foc:127749524"/>
<keyword evidence="2" id="KW-1185">Reference proteome</keyword>
<dbReference type="GeneID" id="127749524"/>
<proteinExistence type="predicted"/>
<evidence type="ECO:0000256" key="1">
    <source>
        <dbReference type="SAM" id="MobiDB-lite"/>
    </source>
</evidence>
<evidence type="ECO:0000313" key="3">
    <source>
        <dbReference type="RefSeq" id="XP_052123994.1"/>
    </source>
</evidence>
<feature type="region of interest" description="Disordered" evidence="1">
    <location>
        <begin position="1"/>
        <end position="89"/>
    </location>
</feature>
<dbReference type="RefSeq" id="XP_052123994.1">
    <property type="nucleotide sequence ID" value="XM_052268034.1"/>
</dbReference>
<reference evidence="3" key="1">
    <citation type="submission" date="2025-08" db="UniProtKB">
        <authorList>
            <consortium name="RefSeq"/>
        </authorList>
    </citation>
    <scope>IDENTIFICATION</scope>
    <source>
        <tissue evidence="3">Whole organism</tissue>
    </source>
</reference>
<sequence>MEVQTTPMPLDFSLAMRGVRPSPPSPAVSPSSPDGHGAARSPRGGAPASNTPGASSAFRVVTPKGKHEGGADVDMVDPEQPPVSAPGILASLPPGHPALGLGGLGFTAYRLWGHNGGPFLRYPAALHCELPPHSPTKDKGKFRQNSLIYKKETI</sequence>
<protein>
    <submittedName>
        <fullName evidence="3">T-cell leukemia homeobox protein 3-like</fullName>
    </submittedName>
</protein>
<evidence type="ECO:0000313" key="2">
    <source>
        <dbReference type="Proteomes" id="UP000504606"/>
    </source>
</evidence>
<accession>A0A9C6WYA2</accession>
<gene>
    <name evidence="3" type="primary">LOC127749524</name>
</gene>
<organism evidence="2 3">
    <name type="scientific">Frankliniella occidentalis</name>
    <name type="common">Western flower thrips</name>
    <name type="synonym">Euthrips occidentalis</name>
    <dbReference type="NCBI Taxonomy" id="133901"/>
    <lineage>
        <taxon>Eukaryota</taxon>
        <taxon>Metazoa</taxon>
        <taxon>Ecdysozoa</taxon>
        <taxon>Arthropoda</taxon>
        <taxon>Hexapoda</taxon>
        <taxon>Insecta</taxon>
        <taxon>Pterygota</taxon>
        <taxon>Neoptera</taxon>
        <taxon>Paraneoptera</taxon>
        <taxon>Thysanoptera</taxon>
        <taxon>Terebrantia</taxon>
        <taxon>Thripoidea</taxon>
        <taxon>Thripidae</taxon>
        <taxon>Frankliniella</taxon>
    </lineage>
</organism>
<dbReference type="Proteomes" id="UP000504606">
    <property type="component" value="Unplaced"/>
</dbReference>